<evidence type="ECO:0000256" key="2">
    <source>
        <dbReference type="ARBA" id="ARBA00023002"/>
    </source>
</evidence>
<dbReference type="InterPro" id="IPR013149">
    <property type="entry name" value="ADH-like_C"/>
</dbReference>
<dbReference type="Proteomes" id="UP000230002">
    <property type="component" value="Unassembled WGS sequence"/>
</dbReference>
<dbReference type="Gene3D" id="3.90.180.10">
    <property type="entry name" value="Medium-chain alcohol dehydrogenases, catalytic domain"/>
    <property type="match status" value="1"/>
</dbReference>
<evidence type="ECO:0000313" key="5">
    <source>
        <dbReference type="Proteomes" id="UP000230002"/>
    </source>
</evidence>
<feature type="domain" description="Alcohol dehydrogenase-like C-terminal" evidence="3">
    <location>
        <begin position="96"/>
        <end position="207"/>
    </location>
</feature>
<proteinExistence type="predicted"/>
<evidence type="ECO:0000256" key="1">
    <source>
        <dbReference type="ARBA" id="ARBA00022857"/>
    </source>
</evidence>
<accession>A0A2G8S2G2</accession>
<dbReference type="GO" id="GO:0035925">
    <property type="term" value="F:mRNA 3'-UTR AU-rich region binding"/>
    <property type="evidence" value="ECO:0007669"/>
    <property type="project" value="TreeGrafter"/>
</dbReference>
<dbReference type="EMBL" id="AYKW01000031">
    <property type="protein sequence ID" value="PIL27955.1"/>
    <property type="molecule type" value="Genomic_DNA"/>
</dbReference>
<reference evidence="4 5" key="1">
    <citation type="journal article" date="2015" name="Sci. Rep.">
        <title>Chromosome-level genome map provides insights into diverse defense mechanisms in the medicinal fungus Ganoderma sinense.</title>
        <authorList>
            <person name="Zhu Y."/>
            <person name="Xu J."/>
            <person name="Sun C."/>
            <person name="Zhou S."/>
            <person name="Xu H."/>
            <person name="Nelson D.R."/>
            <person name="Qian J."/>
            <person name="Song J."/>
            <person name="Luo H."/>
            <person name="Xiang L."/>
            <person name="Li Y."/>
            <person name="Xu Z."/>
            <person name="Ji A."/>
            <person name="Wang L."/>
            <person name="Lu S."/>
            <person name="Hayward A."/>
            <person name="Sun W."/>
            <person name="Li X."/>
            <person name="Schwartz D.C."/>
            <person name="Wang Y."/>
            <person name="Chen S."/>
        </authorList>
    </citation>
    <scope>NUCLEOTIDE SEQUENCE [LARGE SCALE GENOMIC DNA]</scope>
    <source>
        <strain evidence="4 5">ZZ0214-1</strain>
    </source>
</reference>
<evidence type="ECO:0000259" key="3">
    <source>
        <dbReference type="Pfam" id="PF00107"/>
    </source>
</evidence>
<dbReference type="Gene3D" id="3.40.50.720">
    <property type="entry name" value="NAD(P)-binding Rossmann-like Domain"/>
    <property type="match status" value="1"/>
</dbReference>
<dbReference type="AlphaFoldDB" id="A0A2G8S2G2"/>
<dbReference type="GO" id="GO:0005829">
    <property type="term" value="C:cytosol"/>
    <property type="evidence" value="ECO:0007669"/>
    <property type="project" value="TreeGrafter"/>
</dbReference>
<dbReference type="InterPro" id="IPR036291">
    <property type="entry name" value="NAD(P)-bd_dom_sf"/>
</dbReference>
<name>A0A2G8S2G2_9APHY</name>
<comment type="caution">
    <text evidence="4">The sequence shown here is derived from an EMBL/GenBank/DDBJ whole genome shotgun (WGS) entry which is preliminary data.</text>
</comment>
<keyword evidence="1" id="KW-0521">NADP</keyword>
<dbReference type="PANTHER" id="PTHR48106:SF13">
    <property type="entry name" value="QUINONE OXIDOREDUCTASE-RELATED"/>
    <property type="match status" value="1"/>
</dbReference>
<keyword evidence="2" id="KW-0560">Oxidoreductase</keyword>
<evidence type="ECO:0000313" key="4">
    <source>
        <dbReference type="EMBL" id="PIL27955.1"/>
    </source>
</evidence>
<dbReference type="OrthoDB" id="48317at2759"/>
<organism evidence="4 5">
    <name type="scientific">Ganoderma sinense ZZ0214-1</name>
    <dbReference type="NCBI Taxonomy" id="1077348"/>
    <lineage>
        <taxon>Eukaryota</taxon>
        <taxon>Fungi</taxon>
        <taxon>Dikarya</taxon>
        <taxon>Basidiomycota</taxon>
        <taxon>Agaricomycotina</taxon>
        <taxon>Agaricomycetes</taxon>
        <taxon>Polyporales</taxon>
        <taxon>Polyporaceae</taxon>
        <taxon>Ganoderma</taxon>
    </lineage>
</organism>
<dbReference type="PANTHER" id="PTHR48106">
    <property type="entry name" value="QUINONE OXIDOREDUCTASE PIG3-RELATED"/>
    <property type="match status" value="1"/>
</dbReference>
<sequence>MPESQRLLRAGALFICSEGPIMVWACSTSTSDRLAHARRLWPRVHLFSFTYGIPVRVPPRIGAASLVHGLTALALVSEAAPVRPGDTVLVHAVAGGLGLWLAQACKARGAVVLGTTSSAAKAAVARTHGADHVILRLYRDEGVDVGERVLELTGGPGVHAIFDGIGRDTFATNLKAIRAKGTIVVLGTVSGKLEPFDPEVVYEKSVKFVYPS</sequence>
<keyword evidence="5" id="KW-1185">Reference proteome</keyword>
<dbReference type="GO" id="GO:0003960">
    <property type="term" value="F:quinone reductase (NADPH) activity"/>
    <property type="evidence" value="ECO:0007669"/>
    <property type="project" value="TreeGrafter"/>
</dbReference>
<gene>
    <name evidence="4" type="ORF">GSI_09899</name>
</gene>
<dbReference type="SUPFAM" id="SSF51735">
    <property type="entry name" value="NAD(P)-binding Rossmann-fold domains"/>
    <property type="match status" value="1"/>
</dbReference>
<protein>
    <recommendedName>
        <fullName evidence="3">Alcohol dehydrogenase-like C-terminal domain-containing protein</fullName>
    </recommendedName>
</protein>
<dbReference type="Pfam" id="PF00107">
    <property type="entry name" value="ADH_zinc_N"/>
    <property type="match status" value="1"/>
</dbReference>
<dbReference type="GO" id="GO:0070402">
    <property type="term" value="F:NADPH binding"/>
    <property type="evidence" value="ECO:0007669"/>
    <property type="project" value="TreeGrafter"/>
</dbReference>
<dbReference type="STRING" id="1077348.A0A2G8S2G2"/>